<dbReference type="InterPro" id="IPR006439">
    <property type="entry name" value="HAD-SF_hydro_IA"/>
</dbReference>
<dbReference type="HAMAP" id="MF_03117">
    <property type="entry name" value="Salvage_MtnC_euk"/>
    <property type="match status" value="1"/>
</dbReference>
<comment type="function">
    <text evidence="6">Bifunctional enzyme that catalyzes the enolization of 2,3-diketo-5-methylthiopentyl-1-phosphate (DK-MTP-1-P) into the intermediate 2-hydroxy-3-keto-5-methylthiopentenyl-1-phosphate (HK-MTPenyl-1-P), which is then dephosphorylated to form the acireductone 1,2-dihydroxy-3-keto-5-methylthiopentene (DHK-MTPene).</text>
</comment>
<keyword evidence="2 6" id="KW-0479">Metal-binding</keyword>
<evidence type="ECO:0000256" key="4">
    <source>
        <dbReference type="ARBA" id="ARBA00022842"/>
    </source>
</evidence>
<gene>
    <name evidence="6" type="primary">UTR4</name>
    <name evidence="7" type="ORF">HPULCUR_010119</name>
</gene>
<dbReference type="SFLD" id="SFLDF00044">
    <property type="entry name" value="enolase-phosphatase"/>
    <property type="match status" value="1"/>
</dbReference>
<evidence type="ECO:0000256" key="1">
    <source>
        <dbReference type="ARBA" id="ARBA00022605"/>
    </source>
</evidence>
<comment type="cofactor">
    <cofactor evidence="6">
        <name>Mg(2+)</name>
        <dbReference type="ChEBI" id="CHEBI:18420"/>
    </cofactor>
    <text evidence="6">Binds 1 Mg(2+) ion per subunit.</text>
</comment>
<dbReference type="SFLD" id="SFLDG01129">
    <property type="entry name" value="C1.5:_HAD__Beta-PGM__Phosphata"/>
    <property type="match status" value="1"/>
</dbReference>
<feature type="binding site" evidence="6">
    <location>
        <position position="12"/>
    </location>
    <ligand>
        <name>Mg(2+)</name>
        <dbReference type="ChEBI" id="CHEBI:18420"/>
    </ligand>
</feature>
<dbReference type="CDD" id="cd01629">
    <property type="entry name" value="HAD_EP"/>
    <property type="match status" value="1"/>
</dbReference>
<dbReference type="SUPFAM" id="SSF56784">
    <property type="entry name" value="HAD-like"/>
    <property type="match status" value="1"/>
</dbReference>
<dbReference type="InterPro" id="IPR023214">
    <property type="entry name" value="HAD_sf"/>
</dbReference>
<comment type="subcellular location">
    <subcellularLocation>
        <location evidence="6">Cytoplasm</location>
    </subcellularLocation>
    <subcellularLocation>
        <location evidence="6">Nucleus</location>
    </subcellularLocation>
</comment>
<comment type="subunit">
    <text evidence="6">Monomer.</text>
</comment>
<keyword evidence="8" id="KW-1185">Reference proteome</keyword>
<name>A0ABP9YCE4_9FUNG</name>
<evidence type="ECO:0000313" key="7">
    <source>
        <dbReference type="EMBL" id="GAA5804617.1"/>
    </source>
</evidence>
<organism evidence="7 8">
    <name type="scientific">Helicostylum pulchrum</name>
    <dbReference type="NCBI Taxonomy" id="562976"/>
    <lineage>
        <taxon>Eukaryota</taxon>
        <taxon>Fungi</taxon>
        <taxon>Fungi incertae sedis</taxon>
        <taxon>Mucoromycota</taxon>
        <taxon>Mucoromycotina</taxon>
        <taxon>Mucoromycetes</taxon>
        <taxon>Mucorales</taxon>
        <taxon>Mucorineae</taxon>
        <taxon>Mucoraceae</taxon>
        <taxon>Helicostylum</taxon>
    </lineage>
</organism>
<evidence type="ECO:0000256" key="6">
    <source>
        <dbReference type="HAMAP-Rule" id="MF_03117"/>
    </source>
</evidence>
<feature type="binding site" evidence="6">
    <location>
        <begin position="146"/>
        <end position="147"/>
    </location>
    <ligand>
        <name>substrate</name>
    </ligand>
</feature>
<protein>
    <recommendedName>
        <fullName evidence="6">Enolase-phosphatase E1</fullName>
        <ecNumber evidence="6">3.1.3.77</ecNumber>
    </recommendedName>
    <alternativeName>
        <fullName evidence="6">2,3-diketo-5-methylthio-1-phosphopentane phosphatase</fullName>
    </alternativeName>
</protein>
<proteinExistence type="inferred from homology"/>
<sequence>MSNYDTVILDIEGTITPITFVKETLFPYVTSGLSAFLDRTWDTPELKSQVELLRAQAKKDVQDNVEHALLIPSETEASTEEVKDAVIKTINWQMKADRKIGALKSFQGFMWKEGYESGELRGVVYDDVIPALEKWKSAGKTVYIYSSGSVPAQKLLVGYSTKGDLMHFFSGYFDTSVGLKTESQSYKNIAKLINKENDTNSILFVTDNINEIFPSSEAGYQVVISSRPGNAPLGPESEQFKIVTSFDQIQ</sequence>
<comment type="catalytic activity">
    <reaction evidence="6">
        <text>5-methylsulfanyl-2,3-dioxopentyl phosphate + H2O = 1,2-dihydroxy-5-(methylsulfanyl)pent-1-en-3-one + phosphate</text>
        <dbReference type="Rhea" id="RHEA:21700"/>
        <dbReference type="ChEBI" id="CHEBI:15377"/>
        <dbReference type="ChEBI" id="CHEBI:43474"/>
        <dbReference type="ChEBI" id="CHEBI:49252"/>
        <dbReference type="ChEBI" id="CHEBI:58828"/>
        <dbReference type="EC" id="3.1.3.77"/>
    </reaction>
</comment>
<dbReference type="EMBL" id="BAABUJ010000036">
    <property type="protein sequence ID" value="GAA5804617.1"/>
    <property type="molecule type" value="Genomic_DNA"/>
</dbReference>
<dbReference type="NCBIfam" id="TIGR01549">
    <property type="entry name" value="HAD-SF-IA-v1"/>
    <property type="match status" value="1"/>
</dbReference>
<dbReference type="SFLD" id="SFLDG01133">
    <property type="entry name" value="C1.5.4:_Enolase-phosphatase_Li"/>
    <property type="match status" value="1"/>
</dbReference>
<dbReference type="Pfam" id="PF00702">
    <property type="entry name" value="Hydrolase"/>
    <property type="match status" value="1"/>
</dbReference>
<evidence type="ECO:0000256" key="2">
    <source>
        <dbReference type="ARBA" id="ARBA00022723"/>
    </source>
</evidence>
<evidence type="ECO:0000313" key="8">
    <source>
        <dbReference type="Proteomes" id="UP001476247"/>
    </source>
</evidence>
<comment type="pathway">
    <text evidence="6">Amino-acid biosynthesis; L-methionine biosynthesis via salvage pathway; L-methionine from S-methyl-5-thio-alpha-D-ribose 1-phosphate: step 3/6.</text>
</comment>
<keyword evidence="3 6" id="KW-0378">Hydrolase</keyword>
<dbReference type="InterPro" id="IPR027511">
    <property type="entry name" value="ENOPH1_eukaryotes"/>
</dbReference>
<dbReference type="InterPro" id="IPR036412">
    <property type="entry name" value="HAD-like_sf"/>
</dbReference>
<feature type="binding site" evidence="6">
    <location>
        <position position="10"/>
    </location>
    <ligand>
        <name>Mg(2+)</name>
        <dbReference type="ChEBI" id="CHEBI:18420"/>
    </ligand>
</feature>
<dbReference type="NCBIfam" id="TIGR01691">
    <property type="entry name" value="enolase-ppase"/>
    <property type="match status" value="1"/>
</dbReference>
<comment type="caution">
    <text evidence="7">The sequence shown here is derived from an EMBL/GenBank/DDBJ whole genome shotgun (WGS) entry which is preliminary data.</text>
</comment>
<keyword evidence="5 6" id="KW-0486">Methionine biosynthesis</keyword>
<dbReference type="PANTHER" id="PTHR20371">
    <property type="entry name" value="ENOLASE-PHOSPHATASE E1"/>
    <property type="match status" value="1"/>
</dbReference>
<keyword evidence="6" id="KW-0539">Nucleus</keyword>
<dbReference type="Gene3D" id="3.40.50.1000">
    <property type="entry name" value="HAD superfamily/HAD-like"/>
    <property type="match status" value="1"/>
</dbReference>
<dbReference type="InterPro" id="IPR023943">
    <property type="entry name" value="Enolase-ppase_E1"/>
</dbReference>
<evidence type="ECO:0000256" key="3">
    <source>
        <dbReference type="ARBA" id="ARBA00022801"/>
    </source>
</evidence>
<keyword evidence="1 6" id="KW-0028">Amino-acid biosynthesis</keyword>
<comment type="similarity">
    <text evidence="6">Belongs to the HAD-like hydrolase superfamily. MasA/MtnC family.</text>
</comment>
<dbReference type="EC" id="3.1.3.77" evidence="6"/>
<feature type="binding site" evidence="6">
    <location>
        <position position="180"/>
    </location>
    <ligand>
        <name>substrate</name>
    </ligand>
</feature>
<dbReference type="PANTHER" id="PTHR20371:SF1">
    <property type="entry name" value="ENOLASE-PHOSPHATASE E1"/>
    <property type="match status" value="1"/>
</dbReference>
<accession>A0ABP9YCE4</accession>
<evidence type="ECO:0000256" key="5">
    <source>
        <dbReference type="ARBA" id="ARBA00023167"/>
    </source>
</evidence>
<keyword evidence="6" id="KW-0963">Cytoplasm</keyword>
<dbReference type="Proteomes" id="UP001476247">
    <property type="component" value="Unassembled WGS sequence"/>
</dbReference>
<feature type="binding site" evidence="6">
    <location>
        <position position="207"/>
    </location>
    <ligand>
        <name>Mg(2+)</name>
        <dbReference type="ChEBI" id="CHEBI:18420"/>
    </ligand>
</feature>
<dbReference type="Gene3D" id="1.10.720.60">
    <property type="match status" value="1"/>
</dbReference>
<dbReference type="SFLD" id="SFLDS00003">
    <property type="entry name" value="Haloacid_Dehalogenase"/>
    <property type="match status" value="1"/>
</dbReference>
<comment type="pathway">
    <text evidence="6">Amino-acid biosynthesis; L-methionine biosynthesis via salvage pathway; L-methionine from S-methyl-5-thio-alpha-D-ribose 1-phosphate: step 4/6.</text>
</comment>
<keyword evidence="4 6" id="KW-0460">Magnesium</keyword>
<reference evidence="7 8" key="1">
    <citation type="submission" date="2024-04" db="EMBL/GenBank/DDBJ databases">
        <title>genome sequences of Mucor flavus KT1a and Helicostylum pulchrum KT1b strains isolation_sourced from the surface of a dry-aged beef.</title>
        <authorList>
            <person name="Toyotome T."/>
            <person name="Hosono M."/>
            <person name="Torimaru M."/>
            <person name="Fukuda K."/>
            <person name="Mikami N."/>
        </authorList>
    </citation>
    <scope>NUCLEOTIDE SEQUENCE [LARGE SCALE GENOMIC DNA]</scope>
    <source>
        <strain evidence="7 8">KT1b</strain>
    </source>
</reference>